<proteinExistence type="predicted"/>
<reference evidence="2" key="1">
    <citation type="submission" date="2023-03" db="EMBL/GenBank/DDBJ databases">
        <title>Lomoglobus Profundus gen. nov., sp. nov., a novel member of the phylum Verrucomicrobia, isolated from deep-marine sediment of South China Sea.</title>
        <authorList>
            <person name="Ahmad T."/>
            <person name="Ishaq S.E."/>
            <person name="Wang F."/>
        </authorList>
    </citation>
    <scope>NUCLEOTIDE SEQUENCE</scope>
    <source>
        <strain evidence="2">LMO-M01</strain>
    </source>
</reference>
<organism evidence="2 3">
    <name type="scientific">Synoicihabitans lomoniglobus</name>
    <dbReference type="NCBI Taxonomy" id="2909285"/>
    <lineage>
        <taxon>Bacteria</taxon>
        <taxon>Pseudomonadati</taxon>
        <taxon>Verrucomicrobiota</taxon>
        <taxon>Opitutia</taxon>
        <taxon>Opitutales</taxon>
        <taxon>Opitutaceae</taxon>
        <taxon>Synoicihabitans</taxon>
    </lineage>
</organism>
<protein>
    <submittedName>
        <fullName evidence="2">Uncharacterized protein</fullName>
    </submittedName>
</protein>
<feature type="chain" id="PRO_5041933835" evidence="1">
    <location>
        <begin position="26"/>
        <end position="414"/>
    </location>
</feature>
<sequence length="414" mass="45288">MLNTCFRCPALLRAVLISCLPVGLAAQTAEEEPAPEEILNKYARSLPDHLLVEPYHNEFSVSLRLLGNAKVQFSNLGLIRTDFDEDDATTLSNRVYADGYVGFDQRGETSNSFNLSDGATNNWSYADEGQVTADGTGVMFHAYASSPNDSVVEAESGKAVNPDLEYSRVLWQGGRWAGPRRRAWQVGWLGGWGLSDVNAKFRGTTTADLVITTDTYSLLGAPAPTIEYDDDGVSLGYTSPSYQTVELVGEDGITTTYVVEDSTLLGNLPQDRTVQTISDGAEIEGFWQVHGAYFTLRSGPWMRWEPINNISLKVSGGGTFTLIGLSMRYAETLIIDADTQSDEISEQSDTQTETFAGVFGSVDAEWMLNDRTSFFASAYYEDFDEELSLEIDGREAAAEISSGLGLRIGITTKF</sequence>
<name>A0AAE9ZRD6_9BACT</name>
<evidence type="ECO:0000256" key="1">
    <source>
        <dbReference type="SAM" id="SignalP"/>
    </source>
</evidence>
<keyword evidence="3" id="KW-1185">Reference proteome</keyword>
<accession>A0AAE9ZRD6</accession>
<dbReference type="KEGG" id="slom:PXH66_15995"/>
<evidence type="ECO:0000313" key="2">
    <source>
        <dbReference type="EMBL" id="WED63840.1"/>
    </source>
</evidence>
<gene>
    <name evidence="2" type="ORF">PXH66_15995</name>
</gene>
<evidence type="ECO:0000313" key="3">
    <source>
        <dbReference type="Proteomes" id="UP001218638"/>
    </source>
</evidence>
<dbReference type="RefSeq" id="WP_330932073.1">
    <property type="nucleotide sequence ID" value="NZ_CP119075.1"/>
</dbReference>
<dbReference type="Proteomes" id="UP001218638">
    <property type="component" value="Chromosome"/>
</dbReference>
<dbReference type="EMBL" id="CP119075">
    <property type="protein sequence ID" value="WED63840.1"/>
    <property type="molecule type" value="Genomic_DNA"/>
</dbReference>
<keyword evidence="1" id="KW-0732">Signal</keyword>
<feature type="signal peptide" evidence="1">
    <location>
        <begin position="1"/>
        <end position="25"/>
    </location>
</feature>
<dbReference type="AlphaFoldDB" id="A0AAE9ZRD6"/>